<feature type="region of interest" description="Disordered" evidence="5">
    <location>
        <begin position="506"/>
        <end position="556"/>
    </location>
</feature>
<dbReference type="GO" id="GO:0005771">
    <property type="term" value="C:multivesicular body"/>
    <property type="evidence" value="ECO:0007669"/>
    <property type="project" value="TreeGrafter"/>
</dbReference>
<feature type="region of interest" description="Disordered" evidence="5">
    <location>
        <begin position="103"/>
        <end position="122"/>
    </location>
</feature>
<feature type="region of interest" description="Disordered" evidence="5">
    <location>
        <begin position="142"/>
        <end position="162"/>
    </location>
</feature>
<dbReference type="EMBL" id="HBIO01014681">
    <property type="protein sequence ID" value="CAE0466485.1"/>
    <property type="molecule type" value="Transcribed_RNA"/>
</dbReference>
<dbReference type="PANTHER" id="PTHR22761">
    <property type="entry name" value="CHARGED MULTIVESICULAR BODY PROTEIN"/>
    <property type="match status" value="1"/>
</dbReference>
<dbReference type="GO" id="GO:0032511">
    <property type="term" value="P:late endosome to vacuole transport via multivesicular body sorting pathway"/>
    <property type="evidence" value="ECO:0007669"/>
    <property type="project" value="TreeGrafter"/>
</dbReference>
<dbReference type="InterPro" id="IPR005024">
    <property type="entry name" value="Snf7_fam"/>
</dbReference>
<evidence type="ECO:0000256" key="5">
    <source>
        <dbReference type="SAM" id="MobiDB-lite"/>
    </source>
</evidence>
<dbReference type="GO" id="GO:0009898">
    <property type="term" value="C:cytoplasmic side of plasma membrane"/>
    <property type="evidence" value="ECO:0007669"/>
    <property type="project" value="TreeGrafter"/>
</dbReference>
<dbReference type="Gene3D" id="1.10.287.1060">
    <property type="entry name" value="ESAT-6-like"/>
    <property type="match status" value="1"/>
</dbReference>
<evidence type="ECO:0000256" key="4">
    <source>
        <dbReference type="SAM" id="Coils"/>
    </source>
</evidence>
<proteinExistence type="inferred from homology"/>
<protein>
    <recommendedName>
        <fullName evidence="7">Charged multivesicular body protein 7</fullName>
    </recommendedName>
</protein>
<organism evidence="6">
    <name type="scientific">Chaetoceros debilis</name>
    <dbReference type="NCBI Taxonomy" id="122233"/>
    <lineage>
        <taxon>Eukaryota</taxon>
        <taxon>Sar</taxon>
        <taxon>Stramenopiles</taxon>
        <taxon>Ochrophyta</taxon>
        <taxon>Bacillariophyta</taxon>
        <taxon>Coscinodiscophyceae</taxon>
        <taxon>Chaetocerotophycidae</taxon>
        <taxon>Chaetocerotales</taxon>
        <taxon>Chaetocerotaceae</taxon>
        <taxon>Chaetoceros</taxon>
    </lineage>
</organism>
<comment type="subcellular location">
    <subcellularLocation>
        <location evidence="1">Endosome</location>
    </subcellularLocation>
</comment>
<dbReference type="PANTHER" id="PTHR22761:SF10">
    <property type="entry name" value="GH13992P"/>
    <property type="match status" value="1"/>
</dbReference>
<evidence type="ECO:0000313" key="6">
    <source>
        <dbReference type="EMBL" id="CAE0466485.1"/>
    </source>
</evidence>
<dbReference type="GO" id="GO:0006900">
    <property type="term" value="P:vesicle budding from membrane"/>
    <property type="evidence" value="ECO:0007669"/>
    <property type="project" value="TreeGrafter"/>
</dbReference>
<name>A0A7S3VA48_9STRA</name>
<dbReference type="GO" id="GO:0000815">
    <property type="term" value="C:ESCRT III complex"/>
    <property type="evidence" value="ECO:0007669"/>
    <property type="project" value="TreeGrafter"/>
</dbReference>
<dbReference type="Pfam" id="PF03357">
    <property type="entry name" value="Snf7"/>
    <property type="match status" value="1"/>
</dbReference>
<keyword evidence="4" id="KW-0175">Coiled coil</keyword>
<evidence type="ECO:0000256" key="2">
    <source>
        <dbReference type="ARBA" id="ARBA00006190"/>
    </source>
</evidence>
<feature type="coiled-coil region" evidence="4">
    <location>
        <begin position="351"/>
        <end position="385"/>
    </location>
</feature>
<sequence length="556" mass="61140">MSLNGNSNSIVDTPATATSTSDLDEFKYYAAAGQVVAMEIQSIDSDVNVDIVQKDTNVNVPPTSGTTKKVFAIGSGLSKRFFNKASTAMTSILASYDLAESDPCGEDDDDDYNDNDDYNDDDAFAKNVNVESETLEDVDDAYASGHGQDHQSRTTTNSKKQNDMNANKKCNIMLTELDVVYNTELIIDCWRIILNCATLNIKLKANDDGISSDGIIGIGNGCEHAHNNIHEDQIMGGKMFFNRFGGIDDPYSFLSFCHEAAESIDENEDTDRDTDTSSVLLPGYHRIASILKSLSDGKSVEIIIAAFIATKKAQFSSTSSKDDTLILIPGKEVLAVDGNQIEKSLEIDAAIFKLATSIKSMERRMNNLEKQSDEARRRALRAKQDGNKRLALMFLQRHKLYAKEIDRCSTTLLNLDQGIHSLKRARSDAEVLKTYELVGSVLKDIRQNTDMNMDQVDSVMEAYTDNLHEASEVSSALGLDGFSEPINNVVDEDKMLEEELQDLMNDDANDDETLKVTANSDETLPLPSPSSQKPCSPLPHHNDSRSDIRSAAASLS</sequence>
<evidence type="ECO:0000256" key="3">
    <source>
        <dbReference type="ARBA" id="ARBA00022753"/>
    </source>
</evidence>
<evidence type="ECO:0000256" key="1">
    <source>
        <dbReference type="ARBA" id="ARBA00004177"/>
    </source>
</evidence>
<feature type="compositionally biased region" description="Polar residues" evidence="5">
    <location>
        <begin position="153"/>
        <end position="162"/>
    </location>
</feature>
<reference evidence="6" key="1">
    <citation type="submission" date="2021-01" db="EMBL/GenBank/DDBJ databases">
        <authorList>
            <person name="Corre E."/>
            <person name="Pelletier E."/>
            <person name="Niang G."/>
            <person name="Scheremetjew M."/>
            <person name="Finn R."/>
            <person name="Kale V."/>
            <person name="Holt S."/>
            <person name="Cochrane G."/>
            <person name="Meng A."/>
            <person name="Brown T."/>
            <person name="Cohen L."/>
        </authorList>
    </citation>
    <scope>NUCLEOTIDE SEQUENCE</scope>
    <source>
        <strain evidence="6">MM31A-1</strain>
    </source>
</reference>
<comment type="similarity">
    <text evidence="2">Belongs to the SNF7 family.</text>
</comment>
<accession>A0A7S3VA48</accession>
<dbReference type="AlphaFoldDB" id="A0A7S3VA48"/>
<evidence type="ECO:0008006" key="7">
    <source>
        <dbReference type="Google" id="ProtNLM"/>
    </source>
</evidence>
<gene>
    <name evidence="6" type="ORF">CDEB00056_LOCUS11337</name>
</gene>
<keyword evidence="3" id="KW-0967">Endosome</keyword>